<dbReference type="EMBL" id="MRZN01000014">
    <property type="protein sequence ID" value="PHK49316.1"/>
    <property type="molecule type" value="Genomic_DNA"/>
</dbReference>
<sequence length="111" mass="13125">MNYDKATLKKFILNYHSVQKNDDVNECNNDLSDFFELNNQVEADFYADNNIEDVILYNELEEMIEKVGTDKEHYIFWLLSEGYSYKEIGNVFYVTEGRVKQIFDGLLNKIS</sequence>
<accession>A0A2C6WNH3</accession>
<name>A0A2C6WNH3_9STAP</name>
<dbReference type="RefSeq" id="WP_099090651.1">
    <property type="nucleotide sequence ID" value="NZ_CP093217.1"/>
</dbReference>
<dbReference type="SUPFAM" id="SSF88659">
    <property type="entry name" value="Sigma3 and sigma4 domains of RNA polymerase sigma factors"/>
    <property type="match status" value="1"/>
</dbReference>
<dbReference type="Proteomes" id="UP001056588">
    <property type="component" value="Chromosome"/>
</dbReference>
<dbReference type="Gene3D" id="1.20.140.160">
    <property type="match status" value="1"/>
</dbReference>
<evidence type="ECO:0000313" key="2">
    <source>
        <dbReference type="EMBL" id="UQW80979.1"/>
    </source>
</evidence>
<reference evidence="1" key="3">
    <citation type="submission" date="2017-10" db="EMBL/GenBank/DDBJ databases">
        <authorList>
            <person name="Vrbovska V."/>
            <person name="Kovarovic V."/>
            <person name="Indrakova A."/>
        </authorList>
    </citation>
    <scope>NUCLEOTIDE SEQUENCE</scope>
    <source>
        <strain evidence="1">CCM 8730</strain>
    </source>
</reference>
<dbReference type="OrthoDB" id="2411112at2"/>
<organism evidence="1 3">
    <name type="scientific">Staphylococcus edaphicus</name>
    <dbReference type="NCBI Taxonomy" id="1955013"/>
    <lineage>
        <taxon>Bacteria</taxon>
        <taxon>Bacillati</taxon>
        <taxon>Bacillota</taxon>
        <taxon>Bacilli</taxon>
        <taxon>Bacillales</taxon>
        <taxon>Staphylococcaceae</taxon>
        <taxon>Staphylococcus</taxon>
    </lineage>
</organism>
<protein>
    <submittedName>
        <fullName evidence="2">Sigma-70 family RNA polymerase sigma factor</fullName>
    </submittedName>
</protein>
<evidence type="ECO:0000313" key="1">
    <source>
        <dbReference type="EMBL" id="PHK49316.1"/>
    </source>
</evidence>
<dbReference type="InterPro" id="IPR013324">
    <property type="entry name" value="RNA_pol_sigma_r3/r4-like"/>
</dbReference>
<evidence type="ECO:0000313" key="4">
    <source>
        <dbReference type="Proteomes" id="UP001056588"/>
    </source>
</evidence>
<keyword evidence="4" id="KW-1185">Reference proteome</keyword>
<dbReference type="Proteomes" id="UP000223828">
    <property type="component" value="Unassembled WGS sequence"/>
</dbReference>
<dbReference type="EMBL" id="CP093217">
    <property type="protein sequence ID" value="UQW80979.1"/>
    <property type="molecule type" value="Genomic_DNA"/>
</dbReference>
<proteinExistence type="predicted"/>
<reference evidence="3" key="2">
    <citation type="submission" date="2017-10" db="EMBL/GenBank/DDBJ databases">
        <title>Staphylococcus edaphicus sp. nov., isolated in Antarctica, harbouring mecC gene and genomic islands essential in adaptation to extreme environment.</title>
        <authorList>
            <person name="Pantucek R."/>
            <person name="Sedlacek I."/>
            <person name="Indrakova A."/>
            <person name="Vrbovska V."/>
            <person name="Maslanova I."/>
            <person name="Kovarovic V."/>
            <person name="Svec P."/>
            <person name="Kralova S."/>
            <person name="Kristofova L."/>
            <person name="Keklakova J."/>
            <person name="Petras P."/>
            <person name="Doskar J."/>
        </authorList>
    </citation>
    <scope>NUCLEOTIDE SEQUENCE [LARGE SCALE GENOMIC DNA]</scope>
    <source>
        <strain evidence="3">CCM 5085</strain>
    </source>
</reference>
<dbReference type="AlphaFoldDB" id="A0A2C6WNH3"/>
<reference evidence="2" key="4">
    <citation type="submission" date="2022-03" db="EMBL/GenBank/DDBJ databases">
        <title>Complete Genome Sequence of Staphylococcus edaphicus strain CCM 8731.</title>
        <authorList>
            <person name="Rimmer C.O."/>
            <person name="Thomas J.C."/>
        </authorList>
    </citation>
    <scope>NUCLEOTIDE SEQUENCE</scope>
    <source>
        <strain evidence="2">CCM 8731</strain>
    </source>
</reference>
<evidence type="ECO:0000313" key="3">
    <source>
        <dbReference type="Proteomes" id="UP000223828"/>
    </source>
</evidence>
<gene>
    <name evidence="1" type="ORF">BTJ66_09095</name>
    <name evidence="2" type="ORF">MNY58_10380</name>
</gene>
<reference evidence="1" key="1">
    <citation type="journal article" date="2017" name="Appl. Environ. Microbiol.">
        <title>Staphylococcus edaphicus sp. nov., isolated in Antarctica, harbours mecC gene and genomic islands with suspected role in adaptation to extreme environment.</title>
        <authorList>
            <person name="Pantucek R."/>
            <person name="Sedlacek I."/>
            <person name="Indrakova A."/>
            <person name="Vrbovska V."/>
            <person name="Maslanova I."/>
            <person name="Kovarovic V."/>
            <person name="Svec P."/>
            <person name="Kralova S."/>
            <person name="Kristofova L."/>
            <person name="Keklakova J."/>
            <person name="Petras P."/>
            <person name="Doskar J."/>
        </authorList>
    </citation>
    <scope>NUCLEOTIDE SEQUENCE</scope>
    <source>
        <strain evidence="1">CCM 8730</strain>
    </source>
</reference>